<evidence type="ECO:0000313" key="3">
    <source>
        <dbReference type="Proteomes" id="UP001228049"/>
    </source>
</evidence>
<name>A0AAD9CSY5_DISEL</name>
<dbReference type="Proteomes" id="UP001228049">
    <property type="component" value="Unassembled WGS sequence"/>
</dbReference>
<protein>
    <submittedName>
        <fullName evidence="2">Ubiquitin carboxyl-terminal hydrolase 34</fullName>
    </submittedName>
</protein>
<accession>A0AAD9CSY5</accession>
<organism evidence="2 3">
    <name type="scientific">Dissostichus eleginoides</name>
    <name type="common">Patagonian toothfish</name>
    <name type="synonym">Dissostichus amissus</name>
    <dbReference type="NCBI Taxonomy" id="100907"/>
    <lineage>
        <taxon>Eukaryota</taxon>
        <taxon>Metazoa</taxon>
        <taxon>Chordata</taxon>
        <taxon>Craniata</taxon>
        <taxon>Vertebrata</taxon>
        <taxon>Euteleostomi</taxon>
        <taxon>Actinopterygii</taxon>
        <taxon>Neopterygii</taxon>
        <taxon>Teleostei</taxon>
        <taxon>Neoteleostei</taxon>
        <taxon>Acanthomorphata</taxon>
        <taxon>Eupercaria</taxon>
        <taxon>Perciformes</taxon>
        <taxon>Notothenioidei</taxon>
        <taxon>Nototheniidae</taxon>
        <taxon>Dissostichus</taxon>
    </lineage>
</organism>
<feature type="compositionally biased region" description="Low complexity" evidence="1">
    <location>
        <begin position="59"/>
        <end position="74"/>
    </location>
</feature>
<gene>
    <name evidence="2" type="ORF">KUDE01_008771</name>
</gene>
<keyword evidence="2" id="KW-0378">Hydrolase</keyword>
<feature type="region of interest" description="Disordered" evidence="1">
    <location>
        <begin position="1"/>
        <end position="89"/>
    </location>
</feature>
<feature type="compositionally biased region" description="Polar residues" evidence="1">
    <location>
        <begin position="1"/>
        <end position="10"/>
    </location>
</feature>
<sequence>MVEQSSGSQPTKRRRALSPEDHVRIAAEPFPSRSSSTQGAVNGDSIILPGRQEALPSQRDASAPRRTTRATAGRNLNPHNLPRSTVTSNNAMGVVRAAAPWVPEMGNDHLFRPWL</sequence>
<evidence type="ECO:0000256" key="1">
    <source>
        <dbReference type="SAM" id="MobiDB-lite"/>
    </source>
</evidence>
<evidence type="ECO:0000313" key="2">
    <source>
        <dbReference type="EMBL" id="KAK1906371.1"/>
    </source>
</evidence>
<reference evidence="2" key="1">
    <citation type="submission" date="2023-04" db="EMBL/GenBank/DDBJ databases">
        <title>Chromosome-level genome of Chaenocephalus aceratus.</title>
        <authorList>
            <person name="Park H."/>
        </authorList>
    </citation>
    <scope>NUCLEOTIDE SEQUENCE</scope>
    <source>
        <strain evidence="2">DE</strain>
        <tissue evidence="2">Muscle</tissue>
    </source>
</reference>
<dbReference type="EMBL" id="JASDAP010000001">
    <property type="protein sequence ID" value="KAK1906371.1"/>
    <property type="molecule type" value="Genomic_DNA"/>
</dbReference>
<dbReference type="GO" id="GO:0016787">
    <property type="term" value="F:hydrolase activity"/>
    <property type="evidence" value="ECO:0007669"/>
    <property type="project" value="UniProtKB-KW"/>
</dbReference>
<proteinExistence type="predicted"/>
<dbReference type="AlphaFoldDB" id="A0AAD9CSY5"/>
<keyword evidence="3" id="KW-1185">Reference proteome</keyword>
<comment type="caution">
    <text evidence="2">The sequence shown here is derived from an EMBL/GenBank/DDBJ whole genome shotgun (WGS) entry which is preliminary data.</text>
</comment>